<evidence type="ECO:0008006" key="3">
    <source>
        <dbReference type="Google" id="ProtNLM"/>
    </source>
</evidence>
<organism evidence="1 2">
    <name type="scientific">Bacillus cereus VD196</name>
    <dbReference type="NCBI Taxonomy" id="1053243"/>
    <lineage>
        <taxon>Bacteria</taxon>
        <taxon>Bacillati</taxon>
        <taxon>Bacillota</taxon>
        <taxon>Bacilli</taxon>
        <taxon>Bacillales</taxon>
        <taxon>Bacillaceae</taxon>
        <taxon>Bacillus</taxon>
        <taxon>Bacillus cereus group</taxon>
    </lineage>
</organism>
<name>A0A9W5V5U4_BACCE</name>
<dbReference type="GO" id="GO:0003677">
    <property type="term" value="F:DNA binding"/>
    <property type="evidence" value="ECO:0007669"/>
    <property type="project" value="InterPro"/>
</dbReference>
<dbReference type="InterPro" id="IPR009057">
    <property type="entry name" value="Homeodomain-like_sf"/>
</dbReference>
<comment type="caution">
    <text evidence="1">The sequence shown here is derived from an EMBL/GenBank/DDBJ whole genome shotgun (WGS) entry which is preliminary data.</text>
</comment>
<dbReference type="EMBL" id="AHFL01000069">
    <property type="protein sequence ID" value="EOO60372.1"/>
    <property type="molecule type" value="Genomic_DNA"/>
</dbReference>
<dbReference type="SUPFAM" id="SSF46689">
    <property type="entry name" value="Homeodomain-like"/>
    <property type="match status" value="1"/>
</dbReference>
<accession>A0A9W5V5U4</accession>
<dbReference type="AlphaFoldDB" id="A0A9W5V5U4"/>
<dbReference type="GO" id="GO:0004803">
    <property type="term" value="F:transposase activity"/>
    <property type="evidence" value="ECO:0007669"/>
    <property type="project" value="InterPro"/>
</dbReference>
<sequence>MGRFSPTEKLQIGKQYFAGIDGGKIIAKSLGIHSTVLYQWIRRYEALGEKAFE</sequence>
<proteinExistence type="predicted"/>
<gene>
    <name evidence="1" type="ORF">IKE_05973</name>
</gene>
<protein>
    <recommendedName>
        <fullName evidence="3">Transposase</fullName>
    </recommendedName>
</protein>
<dbReference type="Proteomes" id="UP000014023">
    <property type="component" value="Unassembled WGS sequence"/>
</dbReference>
<dbReference type="GO" id="GO:0006313">
    <property type="term" value="P:DNA transposition"/>
    <property type="evidence" value="ECO:0007669"/>
    <property type="project" value="InterPro"/>
</dbReference>
<evidence type="ECO:0000313" key="2">
    <source>
        <dbReference type="Proteomes" id="UP000014023"/>
    </source>
</evidence>
<dbReference type="RefSeq" id="WP_002184367.1">
    <property type="nucleotide sequence ID" value="NZ_KB976270.1"/>
</dbReference>
<dbReference type="Pfam" id="PF01527">
    <property type="entry name" value="HTH_Tnp_1"/>
    <property type="match status" value="1"/>
</dbReference>
<evidence type="ECO:0000313" key="1">
    <source>
        <dbReference type="EMBL" id="EOO60372.1"/>
    </source>
</evidence>
<dbReference type="InterPro" id="IPR002514">
    <property type="entry name" value="Transposase_8"/>
</dbReference>
<reference evidence="1 2" key="1">
    <citation type="submission" date="2012-12" db="EMBL/GenBank/DDBJ databases">
        <title>The Genome Sequence of Bacillus cereus VD196.</title>
        <authorList>
            <consortium name="The Broad Institute Genome Sequencing Platform"/>
            <consortium name="The Broad Institute Genome Sequencing Center for Infectious Disease"/>
            <person name="Feldgarden M."/>
            <person name="Van der Auwera G.A."/>
            <person name="Mahillon J."/>
            <person name="Duprez V."/>
            <person name="Timmery S."/>
            <person name="Mattelet C."/>
            <person name="Dierick K."/>
            <person name="Sun M."/>
            <person name="Yu Z."/>
            <person name="Zhu L."/>
            <person name="Hu X."/>
            <person name="Shank E.B."/>
            <person name="Swiecicka I."/>
            <person name="Hansen B.M."/>
            <person name="Andrup L."/>
            <person name="Walker B."/>
            <person name="Young S.K."/>
            <person name="Zeng Q."/>
            <person name="Gargeya S."/>
            <person name="Fitzgerald M."/>
            <person name="Haas B."/>
            <person name="Abouelleil A."/>
            <person name="Alvarado L."/>
            <person name="Arachchi H.M."/>
            <person name="Berlin A.M."/>
            <person name="Chapman S.B."/>
            <person name="Dewar J."/>
            <person name="Goldberg J."/>
            <person name="Griggs A."/>
            <person name="Gujja S."/>
            <person name="Hansen M."/>
            <person name="Howarth C."/>
            <person name="Imamovic A."/>
            <person name="Larimer J."/>
            <person name="McCowan C."/>
            <person name="Murphy C."/>
            <person name="Neiman D."/>
            <person name="Pearson M."/>
            <person name="Priest M."/>
            <person name="Roberts A."/>
            <person name="Saif S."/>
            <person name="Shea T."/>
            <person name="Sisk P."/>
            <person name="Sykes S."/>
            <person name="Wortman J."/>
            <person name="Nusbaum C."/>
            <person name="Birren B."/>
        </authorList>
    </citation>
    <scope>NUCLEOTIDE SEQUENCE [LARGE SCALE GENOMIC DNA]</scope>
    <source>
        <strain evidence="1 2">VD196</strain>
    </source>
</reference>